<gene>
    <name evidence="1" type="primary">FAM169B</name>
    <name evidence="1" type="ORF">A306_00005596</name>
</gene>
<protein>
    <submittedName>
        <fullName evidence="1">Family with sequence similarity 169, member B</fullName>
    </submittedName>
</protein>
<name>A0A2I0MD65_COLLI</name>
<keyword evidence="2" id="KW-1185">Reference proteome</keyword>
<dbReference type="InterPro" id="IPR029625">
    <property type="entry name" value="FAM169"/>
</dbReference>
<dbReference type="EMBL" id="AKCR02000019">
    <property type="protein sequence ID" value="PKK27621.1"/>
    <property type="molecule type" value="Genomic_DNA"/>
</dbReference>
<accession>A0A2I0MD65</accession>
<proteinExistence type="predicted"/>
<comment type="caution">
    <text evidence="1">The sequence shown here is derived from an EMBL/GenBank/DDBJ whole genome shotgun (WGS) entry which is preliminary data.</text>
</comment>
<dbReference type="PANTHER" id="PTHR22442:SF4">
    <property type="entry name" value="PROTEIN FAM169BP"/>
    <property type="match status" value="1"/>
</dbReference>
<reference evidence="1 2" key="1">
    <citation type="journal article" date="2013" name="Science">
        <title>Genomic diversity and evolution of the head crest in the rock pigeon.</title>
        <authorList>
            <person name="Shapiro M.D."/>
            <person name="Kronenberg Z."/>
            <person name="Li C."/>
            <person name="Domyan E.T."/>
            <person name="Pan H."/>
            <person name="Campbell M."/>
            <person name="Tan H."/>
            <person name="Huff C.D."/>
            <person name="Hu H."/>
            <person name="Vickrey A.I."/>
            <person name="Nielsen S.C."/>
            <person name="Stringham S.A."/>
            <person name="Hu H."/>
            <person name="Willerslev E."/>
            <person name="Gilbert M.T."/>
            <person name="Yandell M."/>
            <person name="Zhang G."/>
            <person name="Wang J."/>
        </authorList>
    </citation>
    <scope>NUCLEOTIDE SEQUENCE [LARGE SCALE GENOMIC DNA]</scope>
    <source>
        <tissue evidence="1">Blood</tissue>
    </source>
</reference>
<dbReference type="Proteomes" id="UP000053872">
    <property type="component" value="Unassembled WGS sequence"/>
</dbReference>
<dbReference type="PANTHER" id="PTHR22442">
    <property type="match status" value="1"/>
</dbReference>
<evidence type="ECO:0000313" key="1">
    <source>
        <dbReference type="EMBL" id="PKK27621.1"/>
    </source>
</evidence>
<sequence>MKESPCDRTTSQCYLLPALDTIFVGRKYGRGGLGMKMLHDFCQSFMAEDALGINCPISAAVYQVCQKFLQTYPEEQK</sequence>
<dbReference type="STRING" id="8932.A0A2I0MD65"/>
<organism evidence="1 2">
    <name type="scientific">Columba livia</name>
    <name type="common">Rock dove</name>
    <dbReference type="NCBI Taxonomy" id="8932"/>
    <lineage>
        <taxon>Eukaryota</taxon>
        <taxon>Metazoa</taxon>
        <taxon>Chordata</taxon>
        <taxon>Craniata</taxon>
        <taxon>Vertebrata</taxon>
        <taxon>Euteleostomi</taxon>
        <taxon>Archelosauria</taxon>
        <taxon>Archosauria</taxon>
        <taxon>Dinosauria</taxon>
        <taxon>Saurischia</taxon>
        <taxon>Theropoda</taxon>
        <taxon>Coelurosauria</taxon>
        <taxon>Aves</taxon>
        <taxon>Neognathae</taxon>
        <taxon>Neoaves</taxon>
        <taxon>Columbimorphae</taxon>
        <taxon>Columbiformes</taxon>
        <taxon>Columbidae</taxon>
        <taxon>Columba</taxon>
    </lineage>
</organism>
<evidence type="ECO:0000313" key="2">
    <source>
        <dbReference type="Proteomes" id="UP000053872"/>
    </source>
</evidence>
<dbReference type="InParanoid" id="A0A2I0MD65"/>
<dbReference type="AlphaFoldDB" id="A0A2I0MD65"/>